<dbReference type="EMBL" id="FXTH01000020">
    <property type="protein sequence ID" value="SMO88643.1"/>
    <property type="molecule type" value="Genomic_DNA"/>
</dbReference>
<name>A0A521EXN5_9BACT</name>
<reference evidence="1 2" key="1">
    <citation type="submission" date="2017-05" db="EMBL/GenBank/DDBJ databases">
        <authorList>
            <person name="Varghese N."/>
            <person name="Submissions S."/>
        </authorList>
    </citation>
    <scope>NUCLEOTIDE SEQUENCE [LARGE SCALE GENOMIC DNA]</scope>
    <source>
        <strain evidence="1 2">DSM 21194</strain>
    </source>
</reference>
<keyword evidence="2" id="KW-1185">Reference proteome</keyword>
<organism evidence="1 2">
    <name type="scientific">Fodinibius sediminis</name>
    <dbReference type="NCBI Taxonomy" id="1214077"/>
    <lineage>
        <taxon>Bacteria</taxon>
        <taxon>Pseudomonadati</taxon>
        <taxon>Balneolota</taxon>
        <taxon>Balneolia</taxon>
        <taxon>Balneolales</taxon>
        <taxon>Balneolaceae</taxon>
        <taxon>Fodinibius</taxon>
    </lineage>
</organism>
<evidence type="ECO:0000313" key="2">
    <source>
        <dbReference type="Proteomes" id="UP000317593"/>
    </source>
</evidence>
<sequence>MSERSLINVTLDICKLLEDISKEDHSEFILIDIKCQNHEAIRQGYKLRKRFKFSK</sequence>
<dbReference type="Proteomes" id="UP000317593">
    <property type="component" value="Unassembled WGS sequence"/>
</dbReference>
<evidence type="ECO:0000313" key="1">
    <source>
        <dbReference type="EMBL" id="SMO88643.1"/>
    </source>
</evidence>
<protein>
    <submittedName>
        <fullName evidence="1">Uncharacterized protein</fullName>
    </submittedName>
</protein>
<accession>A0A521EXN5</accession>
<gene>
    <name evidence="1" type="ORF">SAMN06265218_12013</name>
</gene>
<proteinExistence type="predicted"/>
<dbReference type="AlphaFoldDB" id="A0A521EXN5"/>